<dbReference type="EMBL" id="NIDF01000035">
    <property type="protein sequence ID" value="TYJ55726.1"/>
    <property type="molecule type" value="Genomic_DNA"/>
</dbReference>
<feature type="compositionally biased region" description="Basic and acidic residues" evidence="1">
    <location>
        <begin position="348"/>
        <end position="362"/>
    </location>
</feature>
<dbReference type="Proteomes" id="UP000322245">
    <property type="component" value="Unassembled WGS sequence"/>
</dbReference>
<protein>
    <submittedName>
        <fullName evidence="3">Uncharacterized protein</fullName>
    </submittedName>
</protein>
<sequence length="509" mass="56383">MPRHTAMPPRVSPSPSPSRPQETPIEVLYNTAVQSFVRRDHLKTQASLSRLLELLRAKRQGPRQVWYQLDQEDEDGEWEEKVANDEWMIKTLKLVISSTVNLYNDPPRKTQSLPQVLVTLLPPKSPKEVLSYLQQRCLTSYYGTIAPPVPLLPPPLVSTLTLACLKLVPLKPSLDFAHGLCENWLAALPDTFIDSITPSPTSRRPKHKTSSTSAALEHKRLDGAREGYTKVIELFVGEVLCREGEWEMAKAFLEGEGVLSSNRKEVLYKHLRKMQTRQTPPLPAPSPSSSLVLPSSDPTPDLQLPGSAKGKNRRRTGSTSSASSSSSEATARPGTLQRGLTPGNPLSKRLDKLKKDGERDAASDGSGLSGLSESTFKPSLPGTPIPAERPVYVAGLSGVLTRVIGSLPIPQNIRGRLLALSDSSPYLMSLPLPLILFLVIFLRFRRTRRSRPSASQSTISLGSRSQVEARLAQIRAGQRGWLEWAWWYLKWWVAKFGGVWKLGTTITYV</sequence>
<evidence type="ECO:0000256" key="1">
    <source>
        <dbReference type="SAM" id="MobiDB-lite"/>
    </source>
</evidence>
<accession>A0A5D3B0P6</accession>
<proteinExistence type="predicted"/>
<organism evidence="3 4">
    <name type="scientific">Cryptococcus floricola</name>
    <dbReference type="NCBI Taxonomy" id="2591691"/>
    <lineage>
        <taxon>Eukaryota</taxon>
        <taxon>Fungi</taxon>
        <taxon>Dikarya</taxon>
        <taxon>Basidiomycota</taxon>
        <taxon>Agaricomycotina</taxon>
        <taxon>Tremellomycetes</taxon>
        <taxon>Tremellales</taxon>
        <taxon>Cryptococcaceae</taxon>
        <taxon>Cryptococcus</taxon>
    </lineage>
</organism>
<keyword evidence="4" id="KW-1185">Reference proteome</keyword>
<feature type="region of interest" description="Disordered" evidence="1">
    <location>
        <begin position="275"/>
        <end position="384"/>
    </location>
</feature>
<reference evidence="3 4" key="1">
    <citation type="submission" date="2017-05" db="EMBL/GenBank/DDBJ databases">
        <title>The Genome Sequence of Tsuchiyaea wingfieldii DSM 27421.</title>
        <authorList>
            <person name="Cuomo C."/>
            <person name="Passer A."/>
            <person name="Billmyre B."/>
            <person name="Heitman J."/>
        </authorList>
    </citation>
    <scope>NUCLEOTIDE SEQUENCE [LARGE SCALE GENOMIC DNA]</scope>
    <source>
        <strain evidence="3 4">DSM 27421</strain>
    </source>
</reference>
<keyword evidence="2" id="KW-0472">Membrane</keyword>
<evidence type="ECO:0000313" key="3">
    <source>
        <dbReference type="EMBL" id="TYJ55726.1"/>
    </source>
</evidence>
<feature type="region of interest" description="Disordered" evidence="1">
    <location>
        <begin position="1"/>
        <end position="23"/>
    </location>
</feature>
<keyword evidence="2" id="KW-0812">Transmembrane</keyword>
<comment type="caution">
    <text evidence="3">The sequence shown here is derived from an EMBL/GenBank/DDBJ whole genome shotgun (WGS) entry which is preliminary data.</text>
</comment>
<keyword evidence="2" id="KW-1133">Transmembrane helix</keyword>
<feature type="region of interest" description="Disordered" evidence="1">
    <location>
        <begin position="196"/>
        <end position="218"/>
    </location>
</feature>
<feature type="compositionally biased region" description="Low complexity" evidence="1">
    <location>
        <begin position="287"/>
        <end position="302"/>
    </location>
</feature>
<feature type="compositionally biased region" description="Low complexity" evidence="1">
    <location>
        <begin position="363"/>
        <end position="372"/>
    </location>
</feature>
<feature type="transmembrane region" description="Helical" evidence="2">
    <location>
        <begin position="426"/>
        <end position="444"/>
    </location>
</feature>
<name>A0A5D3B0P6_9TREE</name>
<evidence type="ECO:0000313" key="4">
    <source>
        <dbReference type="Proteomes" id="UP000322245"/>
    </source>
</evidence>
<feature type="compositionally biased region" description="Low complexity" evidence="1">
    <location>
        <begin position="317"/>
        <end position="332"/>
    </location>
</feature>
<dbReference type="AlphaFoldDB" id="A0A5D3B0P6"/>
<evidence type="ECO:0000256" key="2">
    <source>
        <dbReference type="SAM" id="Phobius"/>
    </source>
</evidence>
<gene>
    <name evidence="3" type="ORF">B9479_003634</name>
</gene>